<comment type="similarity">
    <text evidence="3">Belongs to the HARBI1 family.</text>
</comment>
<comment type="cofactor">
    <cofactor evidence="1">
        <name>a divalent metal cation</name>
        <dbReference type="ChEBI" id="CHEBI:60240"/>
    </cofactor>
</comment>
<dbReference type="GO" id="GO:0005634">
    <property type="term" value="C:nucleus"/>
    <property type="evidence" value="ECO:0007669"/>
    <property type="project" value="UniProtKB-SubCell"/>
</dbReference>
<evidence type="ECO:0000256" key="3">
    <source>
        <dbReference type="ARBA" id="ARBA00006958"/>
    </source>
</evidence>
<comment type="caution">
    <text evidence="10">The sequence shown here is derived from an EMBL/GenBank/DDBJ whole genome shotgun (WGS) entry which is preliminary data.</text>
</comment>
<organism evidence="10 11">
    <name type="scientific">Acanthoscelides obtectus</name>
    <name type="common">Bean weevil</name>
    <name type="synonym">Bruchus obtectus</name>
    <dbReference type="NCBI Taxonomy" id="200917"/>
    <lineage>
        <taxon>Eukaryota</taxon>
        <taxon>Metazoa</taxon>
        <taxon>Ecdysozoa</taxon>
        <taxon>Arthropoda</taxon>
        <taxon>Hexapoda</taxon>
        <taxon>Insecta</taxon>
        <taxon>Pterygota</taxon>
        <taxon>Neoptera</taxon>
        <taxon>Endopterygota</taxon>
        <taxon>Coleoptera</taxon>
        <taxon>Polyphaga</taxon>
        <taxon>Cucujiformia</taxon>
        <taxon>Chrysomeloidea</taxon>
        <taxon>Chrysomelidae</taxon>
        <taxon>Bruchinae</taxon>
        <taxon>Bruchini</taxon>
        <taxon>Acanthoscelides</taxon>
    </lineage>
</organism>
<evidence type="ECO:0000256" key="8">
    <source>
        <dbReference type="SAM" id="Phobius"/>
    </source>
</evidence>
<evidence type="ECO:0000313" key="10">
    <source>
        <dbReference type="EMBL" id="CAH2009653.1"/>
    </source>
</evidence>
<dbReference type="Pfam" id="PF13359">
    <property type="entry name" value="DDE_Tnp_4"/>
    <property type="match status" value="1"/>
</dbReference>
<comment type="subcellular location">
    <subcellularLocation>
        <location evidence="2">Nucleus</location>
    </subcellularLocation>
</comment>
<dbReference type="GO" id="GO:0016787">
    <property type="term" value="F:hydrolase activity"/>
    <property type="evidence" value="ECO:0007669"/>
    <property type="project" value="UniProtKB-KW"/>
</dbReference>
<feature type="domain" description="DDE Tnp4" evidence="9">
    <location>
        <begin position="37"/>
        <end position="185"/>
    </location>
</feature>
<dbReference type="InterPro" id="IPR027806">
    <property type="entry name" value="HARBI1_dom"/>
</dbReference>
<dbReference type="PANTHER" id="PTHR22930">
    <property type="match status" value="1"/>
</dbReference>
<keyword evidence="8" id="KW-1133">Transmembrane helix</keyword>
<evidence type="ECO:0000256" key="6">
    <source>
        <dbReference type="ARBA" id="ARBA00022801"/>
    </source>
</evidence>
<evidence type="ECO:0000256" key="5">
    <source>
        <dbReference type="ARBA" id="ARBA00022723"/>
    </source>
</evidence>
<dbReference type="GO" id="GO:0046872">
    <property type="term" value="F:metal ion binding"/>
    <property type="evidence" value="ECO:0007669"/>
    <property type="project" value="UniProtKB-KW"/>
</dbReference>
<dbReference type="InterPro" id="IPR045249">
    <property type="entry name" value="HARBI1-like"/>
</dbReference>
<reference evidence="10" key="1">
    <citation type="submission" date="2022-03" db="EMBL/GenBank/DDBJ databases">
        <authorList>
            <person name="Sayadi A."/>
        </authorList>
    </citation>
    <scope>NUCLEOTIDE SEQUENCE</scope>
</reference>
<dbReference type="OrthoDB" id="7903616at2759"/>
<keyword evidence="7" id="KW-0539">Nucleus</keyword>
<proteinExistence type="inferred from homology"/>
<dbReference type="EMBL" id="CAKOFQ010007901">
    <property type="protein sequence ID" value="CAH2009653.1"/>
    <property type="molecule type" value="Genomic_DNA"/>
</dbReference>
<evidence type="ECO:0000256" key="1">
    <source>
        <dbReference type="ARBA" id="ARBA00001968"/>
    </source>
</evidence>
<dbReference type="GO" id="GO:0004518">
    <property type="term" value="F:nuclease activity"/>
    <property type="evidence" value="ECO:0007669"/>
    <property type="project" value="UniProtKB-KW"/>
</dbReference>
<evidence type="ECO:0000259" key="9">
    <source>
        <dbReference type="Pfam" id="PF13359"/>
    </source>
</evidence>
<keyword evidence="11" id="KW-1185">Reference proteome</keyword>
<gene>
    <name evidence="10" type="ORF">ACAOBT_LOCUS31020</name>
</gene>
<dbReference type="AlphaFoldDB" id="A0A9P0Q499"/>
<keyword evidence="6" id="KW-0378">Hydrolase</keyword>
<evidence type="ECO:0000313" key="11">
    <source>
        <dbReference type="Proteomes" id="UP001152888"/>
    </source>
</evidence>
<protein>
    <recommendedName>
        <fullName evidence="9">DDE Tnp4 domain-containing protein</fullName>
    </recommendedName>
</protein>
<accession>A0A9P0Q499</accession>
<keyword evidence="8" id="KW-0472">Membrane</keyword>
<evidence type="ECO:0000256" key="4">
    <source>
        <dbReference type="ARBA" id="ARBA00022722"/>
    </source>
</evidence>
<keyword evidence="5" id="KW-0479">Metal-binding</keyword>
<name>A0A9P0Q499_ACAOB</name>
<keyword evidence="8" id="KW-0812">Transmembrane</keyword>
<feature type="transmembrane region" description="Helical" evidence="8">
    <location>
        <begin position="292"/>
        <end position="315"/>
    </location>
</feature>
<keyword evidence="4" id="KW-0540">Nuclease</keyword>
<dbReference type="PANTHER" id="PTHR22930:SF250">
    <property type="entry name" value="NUCLEASE HARBI1-LIKE PROTEIN"/>
    <property type="match status" value="1"/>
</dbReference>
<dbReference type="Proteomes" id="UP001152888">
    <property type="component" value="Unassembled WGS sequence"/>
</dbReference>
<sequence length="422" mass="48213">MAEFMPSKVFKDRRESREVDYRALYRFSKVKITIGAIDCTHIPILKPFMHADKYVNRKNFASINVQATCNSNEEFTSVDVSWPGSVHDSRIWKNSDIYNVMKWNRASAVLLGDSGYGIASWLMTPFRIAETSEQTSYNRLFTRERVIIERCFVQLKQRFPILHNKIRVDTEKVPSLVMRCFILHNVAKHLNDKDFAVYIPGDGEQEEIHNQHTADYANGVIRQRVRQKMFDSLGLNENVSHTYTNTIEAAGYKFNSKMSDVRNNGWQVSSFLAATSLIKCSEMDCDVIPTKAFASLMLFCFICTCCAMLDLLLLWKRKCWYTNGLESDHELYNDTTVEKHISMRLLTTKPLKPLSFLNSIQVPAKNNTKSGEPEICDAKVNFSQSLPEASHLKFTNAPESAKLSFGTATCFKLVEVVTLVKA</sequence>
<evidence type="ECO:0000256" key="2">
    <source>
        <dbReference type="ARBA" id="ARBA00004123"/>
    </source>
</evidence>
<evidence type="ECO:0000256" key="7">
    <source>
        <dbReference type="ARBA" id="ARBA00023242"/>
    </source>
</evidence>